<protein>
    <recommendedName>
        <fullName evidence="10">Acetyl-CoA hydrolase</fullName>
    </recommendedName>
</protein>
<reference evidence="8 9" key="1">
    <citation type="journal article" date="2018" name="J. Allergy Clin. Immunol.">
        <title>High-quality assembly of Dermatophagoides pteronyssinus genome and transcriptome reveals a wide range of novel allergens.</title>
        <authorList>
            <person name="Liu X.Y."/>
            <person name="Yang K.Y."/>
            <person name="Wang M.Q."/>
            <person name="Kwok J.S."/>
            <person name="Zeng X."/>
            <person name="Yang Z."/>
            <person name="Xiao X.J."/>
            <person name="Lau C.P."/>
            <person name="Li Y."/>
            <person name="Huang Z.M."/>
            <person name="Ba J.G."/>
            <person name="Yim A.K."/>
            <person name="Ouyang C.Y."/>
            <person name="Ngai S.M."/>
            <person name="Chan T.F."/>
            <person name="Leung E.L."/>
            <person name="Liu L."/>
            <person name="Liu Z.G."/>
            <person name="Tsui S.K."/>
        </authorList>
    </citation>
    <scope>NUCLEOTIDE SEQUENCE [LARGE SCALE GENOMIC DNA]</scope>
    <source>
        <strain evidence="8">Derp</strain>
    </source>
</reference>
<dbReference type="SUPFAM" id="SSF100950">
    <property type="entry name" value="NagB/RpiA/CoA transferase-like"/>
    <property type="match status" value="2"/>
</dbReference>
<feature type="domain" description="Acetyl-CoA hydrolase/transferase N-terminal" evidence="4">
    <location>
        <begin position="52"/>
        <end position="213"/>
    </location>
</feature>
<evidence type="ECO:0008006" key="10">
    <source>
        <dbReference type="Google" id="ProtNLM"/>
    </source>
</evidence>
<feature type="compositionally biased region" description="Basic and acidic residues" evidence="3">
    <location>
        <begin position="746"/>
        <end position="760"/>
    </location>
</feature>
<dbReference type="Gene3D" id="3.40.1080.20">
    <property type="entry name" value="Acetyl-CoA hydrolase/transferase C-terminal domain"/>
    <property type="match status" value="1"/>
</dbReference>
<evidence type="ECO:0000259" key="5">
    <source>
        <dbReference type="Pfam" id="PF12874"/>
    </source>
</evidence>
<dbReference type="PANTHER" id="PTHR31434:SF2">
    <property type="entry name" value="S PHASE CYCLIN A-ASSOCIATED PROTEIN IN THE ENDOPLASMIC RETICULUM"/>
    <property type="match status" value="1"/>
</dbReference>
<dbReference type="InterPro" id="IPR003702">
    <property type="entry name" value="ActCoA_hydro_N"/>
</dbReference>
<feature type="coiled-coil region" evidence="2">
    <location>
        <begin position="852"/>
        <end position="981"/>
    </location>
</feature>
<dbReference type="InterPro" id="IPR037171">
    <property type="entry name" value="NagB/RpiA_transferase-like"/>
</dbReference>
<reference evidence="8 9" key="2">
    <citation type="journal article" date="2022" name="Mol. Biol. Evol.">
        <title>Comparative Genomics Reveals Insights into the Divergent Evolution of Astigmatic Mites and Household Pest Adaptations.</title>
        <authorList>
            <person name="Xiong Q."/>
            <person name="Wan A.T."/>
            <person name="Liu X."/>
            <person name="Fung C.S."/>
            <person name="Xiao X."/>
            <person name="Malainual N."/>
            <person name="Hou J."/>
            <person name="Wang L."/>
            <person name="Wang M."/>
            <person name="Yang K.Y."/>
            <person name="Cui Y."/>
            <person name="Leung E.L."/>
            <person name="Nong W."/>
            <person name="Shin S.K."/>
            <person name="Au S.W."/>
            <person name="Jeong K.Y."/>
            <person name="Chew F.T."/>
            <person name="Hui J.H."/>
            <person name="Leung T.F."/>
            <person name="Tungtrongchitr A."/>
            <person name="Zhong N."/>
            <person name="Liu Z."/>
            <person name="Tsui S.K."/>
        </authorList>
    </citation>
    <scope>NUCLEOTIDE SEQUENCE [LARGE SCALE GENOMIC DNA]</scope>
    <source>
        <strain evidence="8">Derp</strain>
    </source>
</reference>
<dbReference type="Pfam" id="PF02550">
    <property type="entry name" value="AcetylCoA_hydro"/>
    <property type="match status" value="1"/>
</dbReference>
<feature type="domain" description="Acetyl-CoA hydrolase/transferase C-terminal" evidence="6">
    <location>
        <begin position="315"/>
        <end position="467"/>
    </location>
</feature>
<dbReference type="Proteomes" id="UP000887458">
    <property type="component" value="Unassembled WGS sequence"/>
</dbReference>
<dbReference type="InterPro" id="IPR038460">
    <property type="entry name" value="AcetylCoA_hyd_C_sf"/>
</dbReference>
<evidence type="ECO:0000259" key="6">
    <source>
        <dbReference type="Pfam" id="PF13336"/>
    </source>
</evidence>
<evidence type="ECO:0000256" key="2">
    <source>
        <dbReference type="SAM" id="Coils"/>
    </source>
</evidence>
<dbReference type="Pfam" id="PF12874">
    <property type="entry name" value="zf-met"/>
    <property type="match status" value="1"/>
</dbReference>
<dbReference type="InterPro" id="IPR032446">
    <property type="entry name" value="SCAPER_N"/>
</dbReference>
<sequence length="1600" mass="183446">MTFLRQFIRLQQQQQHKTLQWMKLPLMLSRCQYHGYTNEPTHPIPGRQPKSMTADEAVSAVKSGDHVFIHGAAATPRALVPALAEHGKKNKLKDVRIHHIHTEGAGEYNAPEFEGIFRSNSLFTGANSREAINAGRADFTPIFLGEIPKLFYQGIIKPDVAMVTVSPADEHGYHSLGTSCDVARAALMHSKYIIGQVNKFMPRTFGHSVVHQSHFDALVDGPLPMPDHAPKNLTDTEKKIGQLIAANLVEDGATMQMGIGAIPDAVLADLVNHKNLGIHSEMFSDGVVDLCNKGVITNSEKKLQVGRITASFLIGSKKLYEFVDNNPFIVMMGIDYVNDEFNIAQNPKVTAINSCIEVDILGQVCADSIGTRVYSGFGGQVDFLRGAAKGLDGKGKPILAMPSVTRKGESKISISLKPGAGIVTTRAHMHYLVTEYGIAYLFGKNYRQRAHALIQIAHPDHREALERGAFERLKYQEISERHSRYWTFLFDHLNRIIDEIYQNCEEDESIDECREVILNLQNHIRDFESLIEWLKLNKDLESTPQRPSSVSWEVRKRLPEKSIFSCYLNDEKSKVKFHQNEEELKVKKIDAAENDDDSTISSNSIIGESLLIKSDNFETILPKYENGNDLISSVHSDHQSDMTHVNKNDTIYNTSKNHRYSMPNIVSSKPFLDDDGFQVVRYRQRNKVTELKIIDHNDSSPSKHNANLSIHHNNRMDSGNMVGDNRAPCRVLKFHEKFSSPSRRRPVGDTLKKQEEKQAKAQEAREKLLEKRAEKFKDIFKKVEEIKAQKEEQQIQLRLSMEMRLQKAGKKRQEQINKIVRKAHDEDEKVSEILFINSLGADTKKHEIFSKEKVHESRLQDLQEERQRKLEEKASKEKAFEERRKAIEAEKQARIEKLKEQRKLKVMKIQRQFQEKEKERLELAFQKELDRKSKISALNALHAAEKEELQKKILAKQEESKRRHEENMEQIRQKALELSVKKSSSTSDEALVCVPYDTVKMCALCKVIIKSEVYLFGHLRGKRHNDAIIKQNDGKIPSPEELENFNLKFIIDAQALGDGNDDYLKSFQDCDSEKLKQAKKKSKKLKQKLVNKAVDFEKTFNLEKDVQNSEIENISKESKQKLAKIIKDLGTLNSNDRISGQWPIDMIRSFERFLFELDKLFKTNSLNALYFYRIGGLSLFTKILSRIMNSSAERPTSLTDNANTKLIVLYRQLCRSDFRICRYFFRSQNIITVQEIFYHRINLCVNSCNNNSNVTSFPYDPVVGALCELFSTSFDQIFAHYSCNNDNNDDETTRFIRTHLKEIFNYLVLIGVVDKLSMILTSFRGSINELPQQSLFIKQIITFSSSLAKLLNLSSSDDFHEIAYGVNLKHDGTQFMLTLKVTQLCGTVSLLYGFLLHSGAPVREEKVPAIVPDHTLNVALEIIRFFNYLMLLDINLIQSILGSEGLSLQIRHICSYLIWYCSHHLNNSDLLNEVILLIGNFVVLNNDNQTLLQSGQRPTVVQQLCSLPFDYFSDNRLKQILFPTLIVCCFNNDDNLNILKQEMSTTMLSKFIDQEIMNSQLDQLENDRRQNNIIAKKWSLPIRFPKHKWIEAKTYFQRFK</sequence>
<feature type="domain" description="S phase cyclin A-associated protein in the endoplasmic reticulum N-terminal" evidence="7">
    <location>
        <begin position="479"/>
        <end position="563"/>
    </location>
</feature>
<dbReference type="Pfam" id="PF13336">
    <property type="entry name" value="AcetylCoA_hyd_C"/>
    <property type="match status" value="1"/>
</dbReference>
<name>A0ABQ8JNJ9_DERPT</name>
<evidence type="ECO:0000313" key="9">
    <source>
        <dbReference type="Proteomes" id="UP000887458"/>
    </source>
</evidence>
<keyword evidence="9" id="KW-1185">Reference proteome</keyword>
<evidence type="ECO:0000256" key="3">
    <source>
        <dbReference type="SAM" id="MobiDB-lite"/>
    </source>
</evidence>
<feature type="region of interest" description="Disordered" evidence="3">
    <location>
        <begin position="739"/>
        <end position="760"/>
    </location>
</feature>
<dbReference type="InterPro" id="IPR013087">
    <property type="entry name" value="Znf_C2H2_type"/>
</dbReference>
<comment type="similarity">
    <text evidence="1">Belongs to the acetyl-CoA hydrolase/transferase family.</text>
</comment>
<evidence type="ECO:0000313" key="8">
    <source>
        <dbReference type="EMBL" id="KAH9424178.1"/>
    </source>
</evidence>
<evidence type="ECO:0000256" key="1">
    <source>
        <dbReference type="ARBA" id="ARBA00009632"/>
    </source>
</evidence>
<gene>
    <name evidence="8" type="ORF">DERP_004360</name>
</gene>
<dbReference type="Gene3D" id="3.40.1080.10">
    <property type="entry name" value="Glutaconate Coenzyme A-transferase"/>
    <property type="match status" value="1"/>
</dbReference>
<dbReference type="EMBL" id="NJHN03000029">
    <property type="protein sequence ID" value="KAH9424178.1"/>
    <property type="molecule type" value="Genomic_DNA"/>
</dbReference>
<dbReference type="Gene3D" id="3.30.750.70">
    <property type="entry name" value="4-hydroxybutyrate coenzyme like domains"/>
    <property type="match status" value="1"/>
</dbReference>
<comment type="caution">
    <text evidence="8">The sequence shown here is derived from an EMBL/GenBank/DDBJ whole genome shotgun (WGS) entry which is preliminary data.</text>
</comment>
<feature type="domain" description="C2H2-type" evidence="5">
    <location>
        <begin position="1001"/>
        <end position="1024"/>
    </location>
</feature>
<evidence type="ECO:0000259" key="7">
    <source>
        <dbReference type="Pfam" id="PF16501"/>
    </source>
</evidence>
<dbReference type="PANTHER" id="PTHR31434">
    <property type="entry name" value="S PHASE CYCLIN A-ASSOCIATED PROTEIN IN THE ENDOPLASMIC RETICULUM"/>
    <property type="match status" value="1"/>
</dbReference>
<proteinExistence type="inferred from homology"/>
<dbReference type="Pfam" id="PF16501">
    <property type="entry name" value="SCAPER_N"/>
    <property type="match status" value="1"/>
</dbReference>
<organism evidence="8 9">
    <name type="scientific">Dermatophagoides pteronyssinus</name>
    <name type="common">European house dust mite</name>
    <dbReference type="NCBI Taxonomy" id="6956"/>
    <lineage>
        <taxon>Eukaryota</taxon>
        <taxon>Metazoa</taxon>
        <taxon>Ecdysozoa</taxon>
        <taxon>Arthropoda</taxon>
        <taxon>Chelicerata</taxon>
        <taxon>Arachnida</taxon>
        <taxon>Acari</taxon>
        <taxon>Acariformes</taxon>
        <taxon>Sarcoptiformes</taxon>
        <taxon>Astigmata</taxon>
        <taxon>Psoroptidia</taxon>
        <taxon>Analgoidea</taxon>
        <taxon>Pyroglyphidae</taxon>
        <taxon>Dermatophagoidinae</taxon>
        <taxon>Dermatophagoides</taxon>
    </lineage>
</organism>
<evidence type="ECO:0000259" key="4">
    <source>
        <dbReference type="Pfam" id="PF02550"/>
    </source>
</evidence>
<keyword evidence="2" id="KW-0175">Coiled coil</keyword>
<dbReference type="InterPro" id="IPR026888">
    <property type="entry name" value="AcetylCoA_hyd_C"/>
</dbReference>
<accession>A0ABQ8JNJ9</accession>